<gene>
    <name evidence="2" type="ORF">B5G21_09870</name>
</gene>
<sequence>MATTSAADLCIERFHPVLGDVMMHGHTHYWLHGGRGSTKSSFISLCLVLLTVANPDVNVVVVRRFGNTLRDSVYTQVLWAIDALGLSEYFRAKISPLEIVYLPTGQRIVFRGCDDPLKLKSTKFAKGYCACIWFEELDQHGSIEDVRSVLNSLRRGGSRFWVFYSFNPPKTAMSWVNKETLARKQREDTLVWKTSYLDVVASHPEWLGGPFIEEAEYLREANETAWRWEFLGDVVGTGGNVFSNIVEREVSDEEIRTFERVRNGLDWGWWPDPWRFVRCEWQPGSRRLIIFEEHTANKMTPEETGRIVLDSLTYTDEPGEEAYYHDQVVWVDDTPDGKVQTSVYRRDLGIRARPARKGRMRKLSYEWLAGLREIVIDPVRCPLTFEEFAMKEYERDRDGSWLDIIPDGDDHSIDAVRYAVMDDVLRG</sequence>
<proteinExistence type="predicted"/>
<dbReference type="Gene3D" id="3.30.420.280">
    <property type="match status" value="1"/>
</dbReference>
<accession>A0A1Y3U7R1</accession>
<evidence type="ECO:0000313" key="2">
    <source>
        <dbReference type="EMBL" id="OUN41370.1"/>
    </source>
</evidence>
<name>A0A1Y3U7R1_9ACTN</name>
<dbReference type="PANTHER" id="PTHR39184:SF1">
    <property type="entry name" value="PBSX PHAGE TERMINASE LARGE SUBUNIT"/>
    <property type="match status" value="1"/>
</dbReference>
<feature type="domain" description="Phage terminase large subunit N-terminal" evidence="1">
    <location>
        <begin position="27"/>
        <end position="232"/>
    </location>
</feature>
<organism evidence="2 3">
    <name type="scientific">Enorma massiliensis</name>
    <dbReference type="NCBI Taxonomy" id="1472761"/>
    <lineage>
        <taxon>Bacteria</taxon>
        <taxon>Bacillati</taxon>
        <taxon>Actinomycetota</taxon>
        <taxon>Coriobacteriia</taxon>
        <taxon>Coriobacteriales</taxon>
        <taxon>Coriobacteriaceae</taxon>
        <taxon>Enorma</taxon>
    </lineage>
</organism>
<dbReference type="Gene3D" id="3.40.50.300">
    <property type="entry name" value="P-loop containing nucleotide triphosphate hydrolases"/>
    <property type="match status" value="1"/>
</dbReference>
<dbReference type="InterPro" id="IPR027417">
    <property type="entry name" value="P-loop_NTPase"/>
</dbReference>
<dbReference type="PANTHER" id="PTHR39184">
    <property type="match status" value="1"/>
</dbReference>
<protein>
    <submittedName>
        <fullName evidence="2">Terminase</fullName>
    </submittedName>
</protein>
<reference evidence="3" key="1">
    <citation type="submission" date="2017-04" db="EMBL/GenBank/DDBJ databases">
        <title>Function of individual gut microbiota members based on whole genome sequencing of pure cultures obtained from chicken caecum.</title>
        <authorList>
            <person name="Medvecky M."/>
            <person name="Cejkova D."/>
            <person name="Polansky O."/>
            <person name="Karasova D."/>
            <person name="Kubasova T."/>
            <person name="Cizek A."/>
            <person name="Rychlik I."/>
        </authorList>
    </citation>
    <scope>NUCLEOTIDE SEQUENCE [LARGE SCALE GENOMIC DNA]</scope>
    <source>
        <strain evidence="3">An70</strain>
    </source>
</reference>
<keyword evidence="3" id="KW-1185">Reference proteome</keyword>
<dbReference type="AlphaFoldDB" id="A0A1Y3U7R1"/>
<dbReference type="Pfam" id="PF04466">
    <property type="entry name" value="Terminase_3"/>
    <property type="match status" value="1"/>
</dbReference>
<dbReference type="InterPro" id="IPR052380">
    <property type="entry name" value="Viral_DNA_packaging_terminase"/>
</dbReference>
<dbReference type="Proteomes" id="UP000196560">
    <property type="component" value="Unassembled WGS sequence"/>
</dbReference>
<comment type="caution">
    <text evidence="2">The sequence shown here is derived from an EMBL/GenBank/DDBJ whole genome shotgun (WGS) entry which is preliminary data.</text>
</comment>
<dbReference type="RefSeq" id="WP_087187026.1">
    <property type="nucleotide sequence ID" value="NZ_NFHO01000015.1"/>
</dbReference>
<dbReference type="EMBL" id="NFHO01000015">
    <property type="protein sequence ID" value="OUN41370.1"/>
    <property type="molecule type" value="Genomic_DNA"/>
</dbReference>
<evidence type="ECO:0000259" key="1">
    <source>
        <dbReference type="Pfam" id="PF04466"/>
    </source>
</evidence>
<dbReference type="InterPro" id="IPR035412">
    <property type="entry name" value="Terminase_L_N"/>
</dbReference>
<evidence type="ECO:0000313" key="3">
    <source>
        <dbReference type="Proteomes" id="UP000196560"/>
    </source>
</evidence>